<dbReference type="SUPFAM" id="SSF51735">
    <property type="entry name" value="NAD(P)-binding Rossmann-fold domains"/>
    <property type="match status" value="2"/>
</dbReference>
<name>A0ABY8MKW0_9SPIO</name>
<keyword evidence="5" id="KW-0520">NAD</keyword>
<evidence type="ECO:0000259" key="7">
    <source>
        <dbReference type="PROSITE" id="PS51201"/>
    </source>
</evidence>
<keyword evidence="4" id="KW-0630">Potassium</keyword>
<keyword evidence="3" id="KW-0633">Potassium transport</keyword>
<keyword evidence="10" id="KW-1185">Reference proteome</keyword>
<accession>A0ABY8MKW0</accession>
<keyword evidence="6" id="KW-0406">Ion transport</keyword>
<dbReference type="Pfam" id="PF02254">
    <property type="entry name" value="TrkA_N"/>
    <property type="match status" value="2"/>
</dbReference>
<evidence type="ECO:0000259" key="8">
    <source>
        <dbReference type="PROSITE" id="PS51202"/>
    </source>
</evidence>
<keyword evidence="2" id="KW-0813">Transport</keyword>
<dbReference type="Proteomes" id="UP001228690">
    <property type="component" value="Chromosome"/>
</dbReference>
<dbReference type="PRINTS" id="PR00335">
    <property type="entry name" value="KUPTAKETRKA"/>
</dbReference>
<proteinExistence type="predicted"/>
<dbReference type="InterPro" id="IPR003148">
    <property type="entry name" value="RCK_N"/>
</dbReference>
<evidence type="ECO:0000256" key="5">
    <source>
        <dbReference type="ARBA" id="ARBA00023027"/>
    </source>
</evidence>
<dbReference type="InterPro" id="IPR036291">
    <property type="entry name" value="NAD(P)-bd_dom_sf"/>
</dbReference>
<gene>
    <name evidence="9" type="ORF">P0082_05105</name>
</gene>
<dbReference type="InterPro" id="IPR050721">
    <property type="entry name" value="Trk_Ktr_HKT_K-transport"/>
</dbReference>
<evidence type="ECO:0000256" key="3">
    <source>
        <dbReference type="ARBA" id="ARBA00022538"/>
    </source>
</evidence>
<feature type="domain" description="RCK C-terminal" evidence="8">
    <location>
        <begin position="141"/>
        <end position="226"/>
    </location>
</feature>
<evidence type="ECO:0000256" key="1">
    <source>
        <dbReference type="ARBA" id="ARBA00017378"/>
    </source>
</evidence>
<evidence type="ECO:0000256" key="6">
    <source>
        <dbReference type="ARBA" id="ARBA00023065"/>
    </source>
</evidence>
<evidence type="ECO:0000313" key="9">
    <source>
        <dbReference type="EMBL" id="WGK70240.1"/>
    </source>
</evidence>
<dbReference type="PANTHER" id="PTHR43833">
    <property type="entry name" value="POTASSIUM CHANNEL PROTEIN 2-RELATED-RELATED"/>
    <property type="match status" value="1"/>
</dbReference>
<dbReference type="SUPFAM" id="SSF116726">
    <property type="entry name" value="TrkA C-terminal domain-like"/>
    <property type="match status" value="2"/>
</dbReference>
<dbReference type="RefSeq" id="WP_326928449.1">
    <property type="nucleotide sequence ID" value="NZ_CP123443.1"/>
</dbReference>
<dbReference type="PANTHER" id="PTHR43833:SF5">
    <property type="entry name" value="TRK SYSTEM POTASSIUM UPTAKE PROTEIN TRKA"/>
    <property type="match status" value="1"/>
</dbReference>
<feature type="domain" description="RCK C-terminal" evidence="8">
    <location>
        <begin position="396"/>
        <end position="478"/>
    </location>
</feature>
<dbReference type="Gene3D" id="3.30.70.1450">
    <property type="entry name" value="Regulator of K+ conductance, C-terminal domain"/>
    <property type="match status" value="2"/>
</dbReference>
<dbReference type="PROSITE" id="PS51201">
    <property type="entry name" value="RCK_N"/>
    <property type="match status" value="1"/>
</dbReference>
<dbReference type="Gene3D" id="3.40.50.720">
    <property type="entry name" value="NAD(P)-binding Rossmann-like Domain"/>
    <property type="match status" value="2"/>
</dbReference>
<dbReference type="InterPro" id="IPR006037">
    <property type="entry name" value="RCK_C"/>
</dbReference>
<feature type="domain" description="RCK N-terminal" evidence="7">
    <location>
        <begin position="1"/>
        <end position="121"/>
    </location>
</feature>
<organism evidence="9 10">
    <name type="scientific">Candidatus Haliotispira prima</name>
    <dbReference type="NCBI Taxonomy" id="3034016"/>
    <lineage>
        <taxon>Bacteria</taxon>
        <taxon>Pseudomonadati</taxon>
        <taxon>Spirochaetota</taxon>
        <taxon>Spirochaetia</taxon>
        <taxon>Spirochaetales</taxon>
        <taxon>Spirochaetaceae</taxon>
        <taxon>Candidatus Haliotispira</taxon>
    </lineage>
</organism>
<evidence type="ECO:0000256" key="2">
    <source>
        <dbReference type="ARBA" id="ARBA00022448"/>
    </source>
</evidence>
<dbReference type="EMBL" id="CP123443">
    <property type="protein sequence ID" value="WGK70240.1"/>
    <property type="molecule type" value="Genomic_DNA"/>
</dbReference>
<dbReference type="Pfam" id="PF02080">
    <property type="entry name" value="TrkA_C"/>
    <property type="match status" value="2"/>
</dbReference>
<reference evidence="9 10" key="1">
    <citation type="submission" date="2023-04" db="EMBL/GenBank/DDBJ databases">
        <title>Spirochaete genome identified in red abalone sample constitutes a novel genus.</title>
        <authorList>
            <person name="Sharma S.P."/>
            <person name="Purcell C.M."/>
            <person name="Hyde J.R."/>
            <person name="Severin A.J."/>
        </authorList>
    </citation>
    <scope>NUCLEOTIDE SEQUENCE [LARGE SCALE GENOMIC DNA]</scope>
    <source>
        <strain evidence="9 10">SP-2023</strain>
    </source>
</reference>
<protein>
    <recommendedName>
        <fullName evidence="1">Trk system potassium uptake protein TrkA</fullName>
    </recommendedName>
</protein>
<sequence>MKVVIVGAGSIGFQLAKQLIDEGKDVVVLEKDPVIHRYAGERLDCKVELATGTDVEALESLNLGEADFFVALTDSDEVNLASSYIVGAQFPNLMKIIRIRNLEYKSINVIERSVVGPCLVVHPPRETAESIIRSVEYGAVGDIYEFADGEIQLRSFILLKEQSKIVGRSVEQLRNDSAVSFLIPLLRRDGVLRIPTAQTVLAVKDTIYIVSEQNHMGKLIGQFGLGTEDVSKRVVILGGGEIAITVGRLLIGNEEPAVKKSKEKGLLHSLARWLRKTVSIQRYKLKYIEWDYDRCKVIKSRLPDADVLNADVSEESLFEEENLTTAHIFIAVTDNQELNIVTALYAKNTGIRRAIVLVRSKQMHNVAASLGLDVIVSTGNTMVNSIMRHVHGDNVRNIQSLVDGDMEIIELQVGANSNVADRALNEIRFPEINTIITYIYRKEGTILPSGSTVLQADDRVIIVTEQNSRERLVQLFHNGSEKSAPLSAKRK</sequence>
<evidence type="ECO:0000313" key="10">
    <source>
        <dbReference type="Proteomes" id="UP001228690"/>
    </source>
</evidence>
<dbReference type="PROSITE" id="PS51202">
    <property type="entry name" value="RCK_C"/>
    <property type="match status" value="2"/>
</dbReference>
<dbReference type="InterPro" id="IPR036721">
    <property type="entry name" value="RCK_C_sf"/>
</dbReference>
<dbReference type="InterPro" id="IPR006036">
    <property type="entry name" value="K_uptake_TrkA"/>
</dbReference>
<evidence type="ECO:0000256" key="4">
    <source>
        <dbReference type="ARBA" id="ARBA00022958"/>
    </source>
</evidence>